<reference evidence="2" key="2">
    <citation type="submission" date="2016-06" db="UniProtKB">
        <authorList>
            <consortium name="WormBaseParasite"/>
        </authorList>
    </citation>
    <scope>IDENTIFICATION</scope>
</reference>
<protein>
    <submittedName>
        <fullName evidence="2">Thyroglobulin type-1 domain-containing protein</fullName>
    </submittedName>
</protein>
<dbReference type="Proteomes" id="UP000050741">
    <property type="component" value="Unassembled WGS sequence"/>
</dbReference>
<dbReference type="AlphaFoldDB" id="A0A183CK37"/>
<keyword evidence="1" id="KW-1185">Reference proteome</keyword>
<organism evidence="1 2">
    <name type="scientific">Globodera pallida</name>
    <name type="common">Potato cyst nematode worm</name>
    <name type="synonym">Heterodera pallida</name>
    <dbReference type="NCBI Taxonomy" id="36090"/>
    <lineage>
        <taxon>Eukaryota</taxon>
        <taxon>Metazoa</taxon>
        <taxon>Ecdysozoa</taxon>
        <taxon>Nematoda</taxon>
        <taxon>Chromadorea</taxon>
        <taxon>Rhabditida</taxon>
        <taxon>Tylenchina</taxon>
        <taxon>Tylenchomorpha</taxon>
        <taxon>Tylenchoidea</taxon>
        <taxon>Heteroderidae</taxon>
        <taxon>Heteroderinae</taxon>
        <taxon>Globodera</taxon>
    </lineage>
</organism>
<reference evidence="1" key="1">
    <citation type="submission" date="2014-05" db="EMBL/GenBank/DDBJ databases">
        <title>The genome and life-stage specific transcriptomes of Globodera pallida elucidate key aspects of plant parasitism by a cyst nematode.</title>
        <authorList>
            <person name="Cotton J.A."/>
            <person name="Lilley C.J."/>
            <person name="Jones L.M."/>
            <person name="Kikuchi T."/>
            <person name="Reid A.J."/>
            <person name="Thorpe P."/>
            <person name="Tsai I.J."/>
            <person name="Beasley H."/>
            <person name="Blok V."/>
            <person name="Cock P.J.A."/>
            <person name="Van den Akker S.E."/>
            <person name="Holroyd N."/>
            <person name="Hunt M."/>
            <person name="Mantelin S."/>
            <person name="Naghra H."/>
            <person name="Pain A."/>
            <person name="Palomares-Rius J.E."/>
            <person name="Zarowiecki M."/>
            <person name="Berriman M."/>
            <person name="Jones J.T."/>
            <person name="Urwin P.E."/>
        </authorList>
    </citation>
    <scope>NUCLEOTIDE SEQUENCE [LARGE SCALE GENOMIC DNA]</scope>
    <source>
        <strain evidence="1">Lindley</strain>
    </source>
</reference>
<name>A0A183CK37_GLOPA</name>
<evidence type="ECO:0000313" key="2">
    <source>
        <dbReference type="WBParaSite" id="GPLIN_001324300"/>
    </source>
</evidence>
<evidence type="ECO:0000313" key="1">
    <source>
        <dbReference type="Proteomes" id="UP000050741"/>
    </source>
</evidence>
<dbReference type="WBParaSite" id="GPLIN_001324300">
    <property type="protein sequence ID" value="GPLIN_001324300"/>
    <property type="gene ID" value="GPLIN_001324300"/>
</dbReference>
<sequence>MPLNLAVLRCRAVGCDDVVGSSAREDQCGPSFLWKETPSTYEQLLTDFQKRKECNGKFFCLCEGLSVRPSLRTPRYAGTCCDSNSECQCCFTSSSVAKIPKTDECLAALQKGKCSSHVGNADKDGGTHFCIKDETQMASACCEEGYRFYPCPNPTQELTWNASFYIHLSCRC</sequence>
<accession>A0A183CK37</accession>
<proteinExistence type="predicted"/>